<dbReference type="AlphaFoldDB" id="A0A8I1W9X0"/>
<dbReference type="EMBL" id="JAFNAA010000167">
    <property type="protein sequence ID" value="MBO1109996.1"/>
    <property type="molecule type" value="Genomic_DNA"/>
</dbReference>
<proteinExistence type="predicted"/>
<protein>
    <submittedName>
        <fullName evidence="1">Peptidylprolyl isomerase SurA</fullName>
        <ecNumber evidence="1">5.2.1.8</ecNumber>
    </submittedName>
</protein>
<name>A0A8I1W9X0_PLESH</name>
<feature type="non-terminal residue" evidence="1">
    <location>
        <position position="1"/>
    </location>
</feature>
<dbReference type="EC" id="5.2.1.8" evidence="1"/>
<accession>A0A8I1W9X0</accession>
<dbReference type="SUPFAM" id="SSF109998">
    <property type="entry name" value="Triger factor/SurA peptide-binding domain-like"/>
    <property type="match status" value="1"/>
</dbReference>
<dbReference type="GO" id="GO:0003755">
    <property type="term" value="F:peptidyl-prolyl cis-trans isomerase activity"/>
    <property type="evidence" value="ECO:0007669"/>
    <property type="project" value="UniProtKB-EC"/>
</dbReference>
<comment type="caution">
    <text evidence="1">The sequence shown here is derived from an EMBL/GenBank/DDBJ whole genome shotgun (WGS) entry which is preliminary data.</text>
</comment>
<dbReference type="Proteomes" id="UP000664658">
    <property type="component" value="Unassembled WGS sequence"/>
</dbReference>
<dbReference type="InterPro" id="IPR027304">
    <property type="entry name" value="Trigger_fact/SurA_dom_sf"/>
</dbReference>
<reference evidence="1" key="1">
    <citation type="submission" date="2021-03" db="EMBL/GenBank/DDBJ databases">
        <title>Plesiomonas shigelloides zfcc0051, isolated from zebrafish feces.</title>
        <authorList>
            <person name="Vanderhoek Z."/>
            <person name="Gaulke C."/>
        </authorList>
    </citation>
    <scope>NUCLEOTIDE SEQUENCE</scope>
    <source>
        <strain evidence="1">Zfcc0051</strain>
    </source>
</reference>
<evidence type="ECO:0000313" key="2">
    <source>
        <dbReference type="Proteomes" id="UP000664658"/>
    </source>
</evidence>
<keyword evidence="1" id="KW-0413">Isomerase</keyword>
<organism evidence="1 2">
    <name type="scientific">Plesiomonas shigelloides</name>
    <name type="common">Aeromonas shigelloides</name>
    <dbReference type="NCBI Taxonomy" id="703"/>
    <lineage>
        <taxon>Bacteria</taxon>
        <taxon>Pseudomonadati</taxon>
        <taxon>Pseudomonadota</taxon>
        <taxon>Gammaproteobacteria</taxon>
        <taxon>Enterobacterales</taxon>
        <taxon>Enterobacteriaceae</taxon>
        <taxon>Plesiomonas</taxon>
    </lineage>
</organism>
<sequence>NYADYREQIRIEMLATAAPNSQLRNLINILPHEVDTLAPQTTPPAQKGDEITLSPIQLALPENPPQAAVDAARQRAEQPAPLLKQVAYTHIPATANTSGPRPPVGGN</sequence>
<evidence type="ECO:0000313" key="1">
    <source>
        <dbReference type="EMBL" id="MBO1109996.1"/>
    </source>
</evidence>
<gene>
    <name evidence="1" type="ORF">J2R62_17780</name>
</gene>